<keyword evidence="3" id="KW-1185">Reference proteome</keyword>
<reference evidence="3" key="1">
    <citation type="journal article" date="2019" name="Int. J. Syst. Evol. Microbiol.">
        <title>The Global Catalogue of Microorganisms (GCM) 10K type strain sequencing project: providing services to taxonomists for standard genome sequencing and annotation.</title>
        <authorList>
            <consortium name="The Broad Institute Genomics Platform"/>
            <consortium name="The Broad Institute Genome Sequencing Center for Infectious Disease"/>
            <person name="Wu L."/>
            <person name="Ma J."/>
        </authorList>
    </citation>
    <scope>NUCLEOTIDE SEQUENCE [LARGE SCALE GENOMIC DNA]</scope>
    <source>
        <strain evidence="3">CCUG 63246</strain>
    </source>
</reference>
<name>A0ABW3RCD3_9FLAO</name>
<feature type="domain" description="DZANK-type" evidence="1">
    <location>
        <begin position="4"/>
        <end position="48"/>
    </location>
</feature>
<sequence length="315" mass="37269">MKNCYKCETEIQDNFKFCPNCGSNQTEINCPNCKYKNEPNSKFCQECGTQINGKTKPENKPKIEIIEQPIPDFGITVEFKFSTSQTFDFAVEEAKKFNTFQQIGEDKKATYRVNVSEDQIETLEPLLENLKGWRNRKVYHNGEKVLWDSMFSYQWCYRQRKASYKPELYCFGYENNYDYNLWGCIQTRLSFVEHSELFTYGKWLNTNGDWEFDKERISHTLEKHLFQYRFCPAMNLDLVKDVLLAFPDKVNPSKDDEWKFIKNYRSQDGLKIKEKSSFGYTEEYYVNGAAPVSMKKFLTQISKKMTRKLPSGIIE</sequence>
<gene>
    <name evidence="2" type="ORF">ACFQ2E_09005</name>
</gene>
<organism evidence="2 3">
    <name type="scientific">Hwangdonia seohaensis</name>
    <dbReference type="NCBI Taxonomy" id="1240727"/>
    <lineage>
        <taxon>Bacteria</taxon>
        <taxon>Pseudomonadati</taxon>
        <taxon>Bacteroidota</taxon>
        <taxon>Flavobacteriia</taxon>
        <taxon>Flavobacteriales</taxon>
        <taxon>Flavobacteriaceae</taxon>
        <taxon>Hwangdonia</taxon>
    </lineage>
</organism>
<dbReference type="Pfam" id="PF12773">
    <property type="entry name" value="DZR"/>
    <property type="match status" value="1"/>
</dbReference>
<proteinExistence type="predicted"/>
<evidence type="ECO:0000259" key="1">
    <source>
        <dbReference type="Pfam" id="PF12773"/>
    </source>
</evidence>
<evidence type="ECO:0000313" key="2">
    <source>
        <dbReference type="EMBL" id="MFD1162553.1"/>
    </source>
</evidence>
<dbReference type="RefSeq" id="WP_311938993.1">
    <property type="nucleotide sequence ID" value="NZ_JAVSCK010000002.1"/>
</dbReference>
<dbReference type="InterPro" id="IPR025874">
    <property type="entry name" value="DZR"/>
</dbReference>
<dbReference type="Proteomes" id="UP001597163">
    <property type="component" value="Unassembled WGS sequence"/>
</dbReference>
<evidence type="ECO:0000313" key="3">
    <source>
        <dbReference type="Proteomes" id="UP001597163"/>
    </source>
</evidence>
<dbReference type="EMBL" id="JBHTLJ010000002">
    <property type="protein sequence ID" value="MFD1162553.1"/>
    <property type="molecule type" value="Genomic_DNA"/>
</dbReference>
<comment type="caution">
    <text evidence="2">The sequence shown here is derived from an EMBL/GenBank/DDBJ whole genome shotgun (WGS) entry which is preliminary data.</text>
</comment>
<protein>
    <submittedName>
        <fullName evidence="2">Zinc ribbon domain-containing protein</fullName>
    </submittedName>
</protein>
<accession>A0ABW3RCD3</accession>